<dbReference type="AlphaFoldDB" id="A0A8J6J373"/>
<organism evidence="6 7">
    <name type="scientific">Flintibacter faecis</name>
    <dbReference type="NCBI Taxonomy" id="2763047"/>
    <lineage>
        <taxon>Bacteria</taxon>
        <taxon>Bacillati</taxon>
        <taxon>Bacillota</taxon>
        <taxon>Clostridia</taxon>
        <taxon>Eubacteriales</taxon>
        <taxon>Flintibacter</taxon>
    </lineage>
</organism>
<feature type="coiled-coil region" evidence="2">
    <location>
        <begin position="45"/>
        <end position="107"/>
    </location>
</feature>
<dbReference type="SUPFAM" id="SSF51261">
    <property type="entry name" value="Duplicated hybrid motif"/>
    <property type="match status" value="1"/>
</dbReference>
<dbReference type="PANTHER" id="PTHR21666:SF270">
    <property type="entry name" value="MUREIN HYDROLASE ACTIVATOR ENVC"/>
    <property type="match status" value="1"/>
</dbReference>
<dbReference type="Gene3D" id="6.10.250.3150">
    <property type="match status" value="1"/>
</dbReference>
<dbReference type="InterPro" id="IPR011055">
    <property type="entry name" value="Dup_hybrid_motif"/>
</dbReference>
<dbReference type="Proteomes" id="UP000602260">
    <property type="component" value="Unassembled WGS sequence"/>
</dbReference>
<name>A0A8J6J373_9FIRM</name>
<dbReference type="RefSeq" id="WP_186877842.1">
    <property type="nucleotide sequence ID" value="NZ_JACOPN010000002.1"/>
</dbReference>
<feature type="signal peptide" evidence="3">
    <location>
        <begin position="1"/>
        <end position="34"/>
    </location>
</feature>
<evidence type="ECO:0000256" key="1">
    <source>
        <dbReference type="ARBA" id="ARBA00022729"/>
    </source>
</evidence>
<feature type="domain" description="M23ase beta-sheet core" evidence="4">
    <location>
        <begin position="299"/>
        <end position="393"/>
    </location>
</feature>
<keyword evidence="2" id="KW-0175">Coiled coil</keyword>
<dbReference type="Pfam" id="PF01551">
    <property type="entry name" value="Peptidase_M23"/>
    <property type="match status" value="1"/>
</dbReference>
<gene>
    <name evidence="6" type="ORF">H8S55_03430</name>
</gene>
<keyword evidence="7" id="KW-1185">Reference proteome</keyword>
<dbReference type="InterPro" id="IPR057309">
    <property type="entry name" value="PcsB_CC"/>
</dbReference>
<evidence type="ECO:0000259" key="4">
    <source>
        <dbReference type="Pfam" id="PF01551"/>
    </source>
</evidence>
<evidence type="ECO:0000256" key="3">
    <source>
        <dbReference type="SAM" id="SignalP"/>
    </source>
</evidence>
<evidence type="ECO:0000259" key="5">
    <source>
        <dbReference type="Pfam" id="PF24568"/>
    </source>
</evidence>
<dbReference type="EMBL" id="JACOPN010000002">
    <property type="protein sequence ID" value="MBC5716381.1"/>
    <property type="molecule type" value="Genomic_DNA"/>
</dbReference>
<dbReference type="CDD" id="cd12797">
    <property type="entry name" value="M23_peptidase"/>
    <property type="match status" value="1"/>
</dbReference>
<dbReference type="PANTHER" id="PTHR21666">
    <property type="entry name" value="PEPTIDASE-RELATED"/>
    <property type="match status" value="1"/>
</dbReference>
<reference evidence="6" key="1">
    <citation type="submission" date="2020-08" db="EMBL/GenBank/DDBJ databases">
        <title>Genome public.</title>
        <authorList>
            <person name="Liu C."/>
            <person name="Sun Q."/>
        </authorList>
    </citation>
    <scope>NUCLEOTIDE SEQUENCE</scope>
    <source>
        <strain evidence="6">BX5</strain>
    </source>
</reference>
<dbReference type="InterPro" id="IPR050570">
    <property type="entry name" value="Cell_wall_metabolism_enzyme"/>
</dbReference>
<comment type="caution">
    <text evidence="6">The sequence shown here is derived from an EMBL/GenBank/DDBJ whole genome shotgun (WGS) entry which is preliminary data.</text>
</comment>
<evidence type="ECO:0000313" key="7">
    <source>
        <dbReference type="Proteomes" id="UP000602260"/>
    </source>
</evidence>
<feature type="coiled-coil region" evidence="2">
    <location>
        <begin position="175"/>
        <end position="258"/>
    </location>
</feature>
<evidence type="ECO:0000313" key="6">
    <source>
        <dbReference type="EMBL" id="MBC5716381.1"/>
    </source>
</evidence>
<dbReference type="GO" id="GO:0004222">
    <property type="term" value="F:metalloendopeptidase activity"/>
    <property type="evidence" value="ECO:0007669"/>
    <property type="project" value="TreeGrafter"/>
</dbReference>
<feature type="domain" description="Peptidoglycan hydrolase PcsB coiled-coil" evidence="5">
    <location>
        <begin position="117"/>
        <end position="187"/>
    </location>
</feature>
<dbReference type="InterPro" id="IPR016047">
    <property type="entry name" value="M23ase_b-sheet_dom"/>
</dbReference>
<protein>
    <submittedName>
        <fullName evidence="6">Peptidoglycan DD-metalloendopeptidase family protein</fullName>
    </submittedName>
</protein>
<accession>A0A8J6J373</accession>
<feature type="chain" id="PRO_5038670674" evidence="3">
    <location>
        <begin position="35"/>
        <end position="415"/>
    </location>
</feature>
<dbReference type="Gene3D" id="2.70.70.10">
    <property type="entry name" value="Glucose Permease (Domain IIA)"/>
    <property type="match status" value="1"/>
</dbReference>
<dbReference type="Pfam" id="PF24568">
    <property type="entry name" value="CC_PcsB"/>
    <property type="match status" value="1"/>
</dbReference>
<sequence length="415" mass="45572">MKNALKKRLARCRKGLCLLLVLACLLPMSGPAMVMEAGAVTQAEVNALKKKSQGLSQQKKELQSQLKTIQANKSDALDKKDNLEQQVDVIQEEISNLQQQISAYEGLIGQKASELAETEAKEKEQYDLFCQRVRVMEEEGETSYWSILFGSSDFTDLLDNFMMVEEIIDYDNSIMESLLALQAQIEEEKSSLEASRAELESAKKEQEAARQELKSQEAEINKVIADIQGQEQEAQAAIKALEAAASAMDAEIRKKEKELASQIANVPSESGFLWPLNGYNTLTSLFGSRIHPITGKANNHTGIDIPAPAGTAILASKSGVVITSTRNRSYGNYVVVGHSDGTSTLYAHMSSRSVSQGQTVKQGQVVGRVGTTGSSTGNHLHFEVRVNGSRVDPVNYFKSKTLYVQSRGRKVQLKH</sequence>
<evidence type="ECO:0000256" key="2">
    <source>
        <dbReference type="SAM" id="Coils"/>
    </source>
</evidence>
<proteinExistence type="predicted"/>
<keyword evidence="1 3" id="KW-0732">Signal</keyword>